<sequence length="663" mass="72985">MAPEDLPHPPRPPALSPRTAYRRAADRLVSEQRPDGCWEGEMVWNTMILSQYVIVCAVTGNPPRQHEREAMIRHYRATVTGKGGWGPHSESSHPSLYCTVLASVALRLLGVPADDPLCRGAAEWMRTLPGGPRAVPTWGKFWLALAGLYDYRGVNPVPPEMFLLPRWVPVHPNRFYCHTRSVYQAMAYLYGARFQADLGPLGAQLRHELFGSDTLPRERRCAGTDIHRPAGPLLHAVNAMLSGYELRPAPLLRRRALNRCLRRVEHEQLVTGELGLSPVNALLNVLVLHAARPGSAAVARALAAQAYWRWTDEAEGTRYAGARSQTWDTGFAVEALLAGQAGHEPEPAVADAVRRAAAFLRGAQVTEEIPQPTVTARSPALGGWCFSEGGHRWPVSDCTAEALAALAHAARAVPGAGGLPDENLRHAVRFLLERQNRDGGFGTYERRRGGRWLEALNPSEMFSDCMVEGSYVECTASALTAFAALPAHALGPLSSAVDRSCRRAVAFLLRRQEADGSWPAAWGVNRIYGTWFAVRGLRAAGLPADHPRLRRAAGWLRAVQRADGGWGEHHRGCTENRYAEHVRSQPVSTAWSLLALLDTGGPKDPVVVRGVDWLCRAQRPDGTWEQTSVNGVFFGTGLLDYRLYARYFPLWALGRWLDAREAS</sequence>
<gene>
    <name evidence="7" type="ORF">AQI70_21925</name>
</gene>
<dbReference type="InterPro" id="IPR018333">
    <property type="entry name" value="Squalene_cyclase"/>
</dbReference>
<keyword evidence="4" id="KW-0677">Repeat</keyword>
<comment type="pathway">
    <text evidence="1">Secondary metabolite biosynthesis; hopanoid biosynthesis.</text>
</comment>
<dbReference type="OrthoDB" id="9758578at2"/>
<dbReference type="Proteomes" id="UP000054024">
    <property type="component" value="Unassembled WGS sequence"/>
</dbReference>
<evidence type="ECO:0000313" key="8">
    <source>
        <dbReference type="Proteomes" id="UP000054024"/>
    </source>
</evidence>
<dbReference type="GO" id="GO:0005811">
    <property type="term" value="C:lipid droplet"/>
    <property type="evidence" value="ECO:0007669"/>
    <property type="project" value="InterPro"/>
</dbReference>
<dbReference type="Pfam" id="PF13249">
    <property type="entry name" value="SQHop_cyclase_N"/>
    <property type="match status" value="1"/>
</dbReference>
<dbReference type="GO" id="GO:0046872">
    <property type="term" value="F:metal ion binding"/>
    <property type="evidence" value="ECO:0007669"/>
    <property type="project" value="UniProtKB-KW"/>
</dbReference>
<evidence type="ECO:0000256" key="4">
    <source>
        <dbReference type="ARBA" id="ARBA00022737"/>
    </source>
</evidence>
<dbReference type="STRING" id="146536.AQI70_21925"/>
<evidence type="ECO:0000256" key="1">
    <source>
        <dbReference type="ARBA" id="ARBA00004999"/>
    </source>
</evidence>
<name>A0A124GZV1_9ACTN</name>
<dbReference type="SUPFAM" id="SSF48239">
    <property type="entry name" value="Terpenoid cyclases/Protein prenyltransferases"/>
    <property type="match status" value="2"/>
</dbReference>
<dbReference type="InterPro" id="IPR008930">
    <property type="entry name" value="Terpenoid_cyclase/PrenylTrfase"/>
</dbReference>
<proteinExistence type="inferred from homology"/>
<evidence type="ECO:0008006" key="9">
    <source>
        <dbReference type="Google" id="ProtNLM"/>
    </source>
</evidence>
<dbReference type="EMBL" id="LMWJ01000015">
    <property type="protein sequence ID" value="KUM73427.1"/>
    <property type="molecule type" value="Genomic_DNA"/>
</dbReference>
<comment type="caution">
    <text evidence="7">The sequence shown here is derived from an EMBL/GenBank/DDBJ whole genome shotgun (WGS) entry which is preliminary data.</text>
</comment>
<feature type="domain" description="Squalene cyclase N-terminal" evidence="6">
    <location>
        <begin position="22"/>
        <end position="310"/>
    </location>
</feature>
<keyword evidence="3" id="KW-0479">Metal-binding</keyword>
<dbReference type="SFLD" id="SFLDG01016">
    <property type="entry name" value="Prenyltransferase_Like_2"/>
    <property type="match status" value="1"/>
</dbReference>
<dbReference type="PANTHER" id="PTHR11764">
    <property type="entry name" value="TERPENE CYCLASE/MUTASE FAMILY MEMBER"/>
    <property type="match status" value="1"/>
</dbReference>
<dbReference type="Pfam" id="PF13243">
    <property type="entry name" value="SQHop_cyclase_C"/>
    <property type="match status" value="1"/>
</dbReference>
<dbReference type="GO" id="GO:0016866">
    <property type="term" value="F:intramolecular transferase activity"/>
    <property type="evidence" value="ECO:0007669"/>
    <property type="project" value="InterPro"/>
</dbReference>
<dbReference type="InterPro" id="IPR032696">
    <property type="entry name" value="SQ_cyclase_C"/>
</dbReference>
<dbReference type="InterPro" id="IPR032697">
    <property type="entry name" value="SQ_cyclase_N"/>
</dbReference>
<dbReference type="GO" id="GO:0016104">
    <property type="term" value="P:triterpenoid biosynthetic process"/>
    <property type="evidence" value="ECO:0007669"/>
    <property type="project" value="InterPro"/>
</dbReference>
<keyword evidence="8" id="KW-1185">Reference proteome</keyword>
<dbReference type="Gene3D" id="1.50.10.20">
    <property type="match status" value="2"/>
</dbReference>
<evidence type="ECO:0000259" key="5">
    <source>
        <dbReference type="Pfam" id="PF13243"/>
    </source>
</evidence>
<evidence type="ECO:0000256" key="3">
    <source>
        <dbReference type="ARBA" id="ARBA00022723"/>
    </source>
</evidence>
<dbReference type="AlphaFoldDB" id="A0A124GZV1"/>
<dbReference type="NCBIfam" id="TIGR01787">
    <property type="entry name" value="squalene_cyclas"/>
    <property type="match status" value="1"/>
</dbReference>
<reference evidence="7 8" key="1">
    <citation type="submission" date="2015-10" db="EMBL/GenBank/DDBJ databases">
        <title>Draft genome sequence of Streptomyces curacoi DSM 40107, type strain for the species Streptomyces curacoi.</title>
        <authorList>
            <person name="Ruckert C."/>
            <person name="Winkler A."/>
            <person name="Kalinowski J."/>
            <person name="Kampfer P."/>
            <person name="Glaeser S."/>
        </authorList>
    </citation>
    <scope>NUCLEOTIDE SEQUENCE [LARGE SCALE GENOMIC DNA]</scope>
    <source>
        <strain evidence="7 8">DSM 40107</strain>
    </source>
</reference>
<accession>A0A124GZV1</accession>
<comment type="similarity">
    <text evidence="2">Belongs to the terpene cyclase/mutase family.</text>
</comment>
<dbReference type="PANTHER" id="PTHR11764:SF20">
    <property type="entry name" value="LANOSTEROL SYNTHASE"/>
    <property type="match status" value="1"/>
</dbReference>
<evidence type="ECO:0000313" key="7">
    <source>
        <dbReference type="EMBL" id="KUM73427.1"/>
    </source>
</evidence>
<organism evidence="7 8">
    <name type="scientific">Streptomyces curacoi</name>
    <dbReference type="NCBI Taxonomy" id="146536"/>
    <lineage>
        <taxon>Bacteria</taxon>
        <taxon>Bacillati</taxon>
        <taxon>Actinomycetota</taxon>
        <taxon>Actinomycetes</taxon>
        <taxon>Kitasatosporales</taxon>
        <taxon>Streptomycetaceae</taxon>
        <taxon>Streptomyces</taxon>
    </lineage>
</organism>
<protein>
    <recommendedName>
        <fullName evidence="9">Squalene-hopene cyclase</fullName>
    </recommendedName>
</protein>
<feature type="domain" description="Squalene cyclase C-terminal" evidence="5">
    <location>
        <begin position="324"/>
        <end position="656"/>
    </location>
</feature>
<dbReference type="UniPathway" id="UPA00337"/>
<evidence type="ECO:0000259" key="6">
    <source>
        <dbReference type="Pfam" id="PF13249"/>
    </source>
</evidence>
<evidence type="ECO:0000256" key="2">
    <source>
        <dbReference type="ARBA" id="ARBA00009755"/>
    </source>
</evidence>